<evidence type="ECO:0000313" key="3">
    <source>
        <dbReference type="Proteomes" id="UP000067711"/>
    </source>
</evidence>
<dbReference type="Proteomes" id="UP000067711">
    <property type="component" value="Chromosome 1"/>
</dbReference>
<proteinExistence type="predicted"/>
<organism evidence="2 3">
    <name type="scientific">Burkholderia mayonis</name>
    <dbReference type="NCBI Taxonomy" id="1385591"/>
    <lineage>
        <taxon>Bacteria</taxon>
        <taxon>Pseudomonadati</taxon>
        <taxon>Pseudomonadota</taxon>
        <taxon>Betaproteobacteria</taxon>
        <taxon>Burkholderiales</taxon>
        <taxon>Burkholderiaceae</taxon>
        <taxon>Burkholderia</taxon>
        <taxon>pseudomallei group</taxon>
    </lineage>
</organism>
<dbReference type="RefSeq" id="WP_066489800.1">
    <property type="nucleotide sequence ID" value="NZ_CP013389.1"/>
</dbReference>
<evidence type="ECO:0000256" key="1">
    <source>
        <dbReference type="SAM" id="MobiDB-lite"/>
    </source>
</evidence>
<name>A0A1B4G315_9BURK</name>
<reference evidence="2 3" key="1">
    <citation type="submission" date="2015-12" db="EMBL/GenBank/DDBJ databases">
        <title>Diversity of Burkholderia near neighbor genomes.</title>
        <authorList>
            <person name="Sahl J."/>
            <person name="Wagner D."/>
            <person name="Keim P."/>
        </authorList>
    </citation>
    <scope>NUCLEOTIDE SEQUENCE [LARGE SCALE GENOMIC DNA]</scope>
    <source>
        <strain evidence="2 3">BDU8</strain>
    </source>
</reference>
<protein>
    <submittedName>
        <fullName evidence="2">Uncharacterized protein</fullName>
    </submittedName>
</protein>
<evidence type="ECO:0000313" key="2">
    <source>
        <dbReference type="EMBL" id="AOJ10327.1"/>
    </source>
</evidence>
<sequence>MIDAHHAKRIGSAADHDRACEGYPRNQSNPLSLGNLMDSTAGRHDRLHARGNCRSNIKRYIRPLKFDR</sequence>
<dbReference type="AlphaFoldDB" id="A0A1B4G315"/>
<feature type="region of interest" description="Disordered" evidence="1">
    <location>
        <begin position="1"/>
        <end position="38"/>
    </location>
</feature>
<gene>
    <name evidence="2" type="ORF">WS71_24260</name>
</gene>
<accession>A0A1B4G315</accession>
<dbReference type="EMBL" id="CP013389">
    <property type="protein sequence ID" value="AOJ10327.1"/>
    <property type="molecule type" value="Genomic_DNA"/>
</dbReference>